<feature type="compositionally biased region" description="Acidic residues" evidence="1">
    <location>
        <begin position="70"/>
        <end position="91"/>
    </location>
</feature>
<gene>
    <name evidence="2" type="ORF">NP233_g8140</name>
</gene>
<evidence type="ECO:0000256" key="1">
    <source>
        <dbReference type="SAM" id="MobiDB-lite"/>
    </source>
</evidence>
<protein>
    <submittedName>
        <fullName evidence="2">Uncharacterized protein</fullName>
    </submittedName>
</protein>
<reference evidence="2" key="1">
    <citation type="submission" date="2022-07" db="EMBL/GenBank/DDBJ databases">
        <title>Genome Sequence of Leucocoprinus birnbaumii.</title>
        <authorList>
            <person name="Buettner E."/>
        </authorList>
    </citation>
    <scope>NUCLEOTIDE SEQUENCE</scope>
    <source>
        <strain evidence="2">VT141</strain>
    </source>
</reference>
<dbReference type="Proteomes" id="UP001213000">
    <property type="component" value="Unassembled WGS sequence"/>
</dbReference>
<dbReference type="Gene3D" id="3.60.130.30">
    <property type="match status" value="1"/>
</dbReference>
<accession>A0AAD5YS52</accession>
<dbReference type="AlphaFoldDB" id="A0AAD5YS52"/>
<feature type="compositionally biased region" description="Polar residues" evidence="1">
    <location>
        <begin position="49"/>
        <end position="58"/>
    </location>
</feature>
<evidence type="ECO:0000313" key="2">
    <source>
        <dbReference type="EMBL" id="KAJ3564677.1"/>
    </source>
</evidence>
<feature type="region of interest" description="Disordered" evidence="1">
    <location>
        <begin position="49"/>
        <end position="107"/>
    </location>
</feature>
<proteinExistence type="predicted"/>
<sequence length="419" mass="46793">MEQKQNGSRIATYDEVKPLIVIADGVLDCLLQTAFDGELCNIDDTEVSNNDVHSTAENPSDLSELSDLPSEYDSDAESDLLEEGEIDEDSGAEPVLTNLSTKDDDLEEGEIRSCSESCIDTDTLPVTAGIYEAIPLHRAPIGYSLPKLQLKALIKAQYKLVTWDGITPRPLLDSQGRVIVVLASQPNEQSFLDKCKHLFHTMMEVASQIEFSEAGSDKTCIYGASPQADENVYWKTLIFRTLLTSIAVRNLVNLWSPNMYKCLRQCIKKLHEHRSLGKKLNFLTPAGIYPRVAFNFGPNAWTNHHCDPQDYALAWCVVQVLGPFDPEEGGHLVIEEAKLVIQFPPGSIILLPSATFTHGNVPVHLKNGEGHASVTQLQLSLKKASKKIREEMAQRREELWENDRCLIFQCIQELVEVME</sequence>
<evidence type="ECO:0000313" key="3">
    <source>
        <dbReference type="Proteomes" id="UP001213000"/>
    </source>
</evidence>
<keyword evidence="3" id="KW-1185">Reference proteome</keyword>
<comment type="caution">
    <text evidence="2">The sequence shown here is derived from an EMBL/GenBank/DDBJ whole genome shotgun (WGS) entry which is preliminary data.</text>
</comment>
<name>A0AAD5YS52_9AGAR</name>
<dbReference type="EMBL" id="JANIEX010000639">
    <property type="protein sequence ID" value="KAJ3564677.1"/>
    <property type="molecule type" value="Genomic_DNA"/>
</dbReference>
<organism evidence="2 3">
    <name type="scientific">Leucocoprinus birnbaumii</name>
    <dbReference type="NCBI Taxonomy" id="56174"/>
    <lineage>
        <taxon>Eukaryota</taxon>
        <taxon>Fungi</taxon>
        <taxon>Dikarya</taxon>
        <taxon>Basidiomycota</taxon>
        <taxon>Agaricomycotina</taxon>
        <taxon>Agaricomycetes</taxon>
        <taxon>Agaricomycetidae</taxon>
        <taxon>Agaricales</taxon>
        <taxon>Agaricineae</taxon>
        <taxon>Agaricaceae</taxon>
        <taxon>Leucocoprinus</taxon>
    </lineage>
</organism>
<feature type="compositionally biased region" description="Low complexity" evidence="1">
    <location>
        <begin position="59"/>
        <end position="69"/>
    </location>
</feature>